<dbReference type="GO" id="GO:0030177">
    <property type="term" value="P:positive regulation of Wnt signaling pathway"/>
    <property type="evidence" value="ECO:0007669"/>
    <property type="project" value="TreeGrafter"/>
</dbReference>
<keyword evidence="7 13" id="KW-0732">Signal</keyword>
<dbReference type="EnsemblMetazoa" id="XM_001947038.5">
    <property type="protein sequence ID" value="XP_001947073.1"/>
    <property type="gene ID" value="LOC100167123"/>
</dbReference>
<proteinExistence type="predicted"/>
<dbReference type="PANTHER" id="PTHR13351">
    <property type="entry name" value="RENIN RECEPTOR"/>
    <property type="match status" value="1"/>
</dbReference>
<comment type="subcellular location">
    <subcellularLocation>
        <location evidence="2">Cell membrane</location>
        <topology evidence="2">Single-pass type I membrane protein</topology>
    </subcellularLocation>
    <subcellularLocation>
        <location evidence="1">Endoplasmic reticulum membrane</location>
        <topology evidence="1">Single-pass type I membrane protein</topology>
    </subcellularLocation>
    <subcellularLocation>
        <location evidence="3">Vesicle</location>
    </subcellularLocation>
</comment>
<dbReference type="RefSeq" id="XP_001947073.1">
    <property type="nucleotide sequence ID" value="XM_001947038.4"/>
</dbReference>
<keyword evidence="4" id="KW-1003">Cell membrane</keyword>
<keyword evidence="11" id="KW-0675">Receptor</keyword>
<dbReference type="GO" id="GO:0009897">
    <property type="term" value="C:external side of plasma membrane"/>
    <property type="evidence" value="ECO:0007669"/>
    <property type="project" value="TreeGrafter"/>
</dbReference>
<keyword evidence="17" id="KW-1185">Reference proteome</keyword>
<evidence type="ECO:0000256" key="4">
    <source>
        <dbReference type="ARBA" id="ARBA00022475"/>
    </source>
</evidence>
<evidence type="ECO:0000313" key="16">
    <source>
        <dbReference type="EnsemblMetazoa" id="XP_001947073.1"/>
    </source>
</evidence>
<feature type="transmembrane region" description="Helical" evidence="12">
    <location>
        <begin position="290"/>
        <end position="310"/>
    </location>
</feature>
<evidence type="ECO:0000256" key="8">
    <source>
        <dbReference type="ARBA" id="ARBA00022824"/>
    </source>
</evidence>
<dbReference type="Pfam" id="PF25294">
    <property type="entry name" value="RENR_N"/>
    <property type="match status" value="1"/>
</dbReference>
<evidence type="ECO:0000256" key="5">
    <source>
        <dbReference type="ARBA" id="ARBA00022685"/>
    </source>
</evidence>
<evidence type="ECO:0000256" key="10">
    <source>
        <dbReference type="ARBA" id="ARBA00023136"/>
    </source>
</evidence>
<dbReference type="GO" id="GO:0098588">
    <property type="term" value="C:bounding membrane of organelle"/>
    <property type="evidence" value="ECO:0007669"/>
    <property type="project" value="UniProtKB-ARBA"/>
</dbReference>
<organism evidence="16 17">
    <name type="scientific">Acyrthosiphon pisum</name>
    <name type="common">Pea aphid</name>
    <dbReference type="NCBI Taxonomy" id="7029"/>
    <lineage>
        <taxon>Eukaryota</taxon>
        <taxon>Metazoa</taxon>
        <taxon>Ecdysozoa</taxon>
        <taxon>Arthropoda</taxon>
        <taxon>Hexapoda</taxon>
        <taxon>Insecta</taxon>
        <taxon>Pterygota</taxon>
        <taxon>Neoptera</taxon>
        <taxon>Paraneoptera</taxon>
        <taxon>Hemiptera</taxon>
        <taxon>Sternorrhyncha</taxon>
        <taxon>Aphidomorpha</taxon>
        <taxon>Aphidoidea</taxon>
        <taxon>Aphididae</taxon>
        <taxon>Macrosiphini</taxon>
        <taxon>Acyrthosiphon</taxon>
    </lineage>
</organism>
<reference evidence="16" key="2">
    <citation type="submission" date="2022-06" db="UniProtKB">
        <authorList>
            <consortium name="EnsemblMetazoa"/>
        </authorList>
    </citation>
    <scope>IDENTIFICATION</scope>
</reference>
<dbReference type="OrthoDB" id="7866065at2759"/>
<sequence>MSCLITIIALATAALASASAQSHQLYVLNCPENVKIGQSSVPLRATELADVVSSTLGFTVSNGVKTWSNLMVSDPFSLPEAVVVLEIPGSNNPGFDLNKVDHHDLILDEPLDEVYATVEHRMKERLDNKEYSIMHGSLTNDEFLKNQVFHPNFKLNPSIKPQHIDSYDEKYKVFFNEIYNLHQLGQGVKESMLKNNVPDLHWFQLQGVKALTAVNEPNSAETIEGEKVLNEAISTLVQSYNEIYNNEVLIIAIANNAKESRRNKRELTSMEKDLNVAEPISNDFPVIFNLILWFVVIFVFSLLAIALSIAQMDPGRDSIIYRMTSNRMKKEN</sequence>
<reference evidence="17" key="1">
    <citation type="submission" date="2010-06" db="EMBL/GenBank/DDBJ databases">
        <authorList>
            <person name="Jiang H."/>
            <person name="Abraham K."/>
            <person name="Ali S."/>
            <person name="Alsbrooks S.L."/>
            <person name="Anim B.N."/>
            <person name="Anosike U.S."/>
            <person name="Attaway T."/>
            <person name="Bandaranaike D.P."/>
            <person name="Battles P.K."/>
            <person name="Bell S.N."/>
            <person name="Bell A.V."/>
            <person name="Beltran B."/>
            <person name="Bickham C."/>
            <person name="Bustamante Y."/>
            <person name="Caleb T."/>
            <person name="Canada A."/>
            <person name="Cardenas V."/>
            <person name="Carter K."/>
            <person name="Chacko J."/>
            <person name="Chandrabose M.N."/>
            <person name="Chavez D."/>
            <person name="Chavez A."/>
            <person name="Chen L."/>
            <person name="Chu H.-S."/>
            <person name="Claassen K.J."/>
            <person name="Cockrell R."/>
            <person name="Collins M."/>
            <person name="Cooper J.A."/>
            <person name="Cree A."/>
            <person name="Curry S.M."/>
            <person name="Da Y."/>
            <person name="Dao M.D."/>
            <person name="Das B."/>
            <person name="Davila M.-L."/>
            <person name="Davy-Carroll L."/>
            <person name="Denson S."/>
            <person name="Dinh H."/>
            <person name="Ebong V.E."/>
            <person name="Edwards J.R."/>
            <person name="Egan A."/>
            <person name="El-Daye J."/>
            <person name="Escobedo L."/>
            <person name="Fernandez S."/>
            <person name="Fernando P.R."/>
            <person name="Flagg N."/>
            <person name="Forbes L.D."/>
            <person name="Fowler R.G."/>
            <person name="Fu Q."/>
            <person name="Gabisi R.A."/>
            <person name="Ganer J."/>
            <person name="Garbino Pronczuk A."/>
            <person name="Garcia R.M."/>
            <person name="Garner T."/>
            <person name="Garrett T.E."/>
            <person name="Gonzalez D.A."/>
            <person name="Hamid H."/>
            <person name="Hawkins E.S."/>
            <person name="Hirani K."/>
            <person name="Hogues M.E."/>
            <person name="Hollins B."/>
            <person name="Hsiao C.-H."/>
            <person name="Jabil R."/>
            <person name="James M.L."/>
            <person name="Jhangiani S.N."/>
            <person name="Johnson B."/>
            <person name="Johnson Q."/>
            <person name="Joshi V."/>
            <person name="Kalu J.B."/>
            <person name="Kam C."/>
            <person name="Kashfia A."/>
            <person name="Keebler J."/>
            <person name="Kisamo H."/>
            <person name="Kovar C.L."/>
            <person name="Lago L.A."/>
            <person name="Lai C.-Y."/>
            <person name="Laidlaw J."/>
            <person name="Lara F."/>
            <person name="Le T.-K."/>
            <person name="Lee S.L."/>
            <person name="Legall F.H."/>
            <person name="Lemon S.J."/>
            <person name="Lewis L.R."/>
            <person name="Li B."/>
            <person name="Liu Y."/>
            <person name="Liu Y.-S."/>
            <person name="Lopez J."/>
            <person name="Lozado R.J."/>
            <person name="Lu J."/>
            <person name="Madu R.C."/>
            <person name="Maheshwari M."/>
            <person name="Maheshwari R."/>
            <person name="Malloy K."/>
            <person name="Martinez E."/>
            <person name="Mathew T."/>
            <person name="Mercado I.C."/>
            <person name="Mercado C."/>
            <person name="Meyer B."/>
            <person name="Montgomery K."/>
            <person name="Morgan M.B."/>
            <person name="Munidasa M."/>
            <person name="Nazareth L.V."/>
            <person name="Nelson J."/>
            <person name="Ng B.M."/>
            <person name="Nguyen N.B."/>
            <person name="Nguyen P.Q."/>
            <person name="Nguyen T."/>
            <person name="Obregon M."/>
            <person name="Okwuonu G.O."/>
            <person name="Onwere C.G."/>
            <person name="Orozco G."/>
            <person name="Parra A."/>
            <person name="Patel S."/>
            <person name="Patil S."/>
            <person name="Perez A."/>
            <person name="Perez Y."/>
            <person name="Pham C."/>
            <person name="Primus E.L."/>
            <person name="Pu L.-L."/>
            <person name="Puazo M."/>
            <person name="Qin X."/>
            <person name="Quiroz J.B."/>
            <person name="Reese J."/>
            <person name="Richards S."/>
            <person name="Rives C.M."/>
            <person name="Robberts R."/>
            <person name="Ruiz S.J."/>
            <person name="Ruiz M.J."/>
            <person name="Santibanez J."/>
            <person name="Schneider B.W."/>
            <person name="Sisson I."/>
            <person name="Smith M."/>
            <person name="Sodergren E."/>
            <person name="Song X.-Z."/>
            <person name="Song B.B."/>
            <person name="Summersgill H."/>
            <person name="Thelus R."/>
            <person name="Thornton R.D."/>
            <person name="Trejos Z.Y."/>
            <person name="Usmani K."/>
            <person name="Vattathil S."/>
            <person name="Villasana D."/>
            <person name="Walker D.L."/>
            <person name="Wang S."/>
            <person name="Wang K."/>
            <person name="White C.S."/>
            <person name="Williams A.C."/>
            <person name="Williamson J."/>
            <person name="Wilson K."/>
            <person name="Woghiren I.O."/>
            <person name="Woodworth J.R."/>
            <person name="Worley K.C."/>
            <person name="Wright R.A."/>
            <person name="Wu W."/>
            <person name="Young L."/>
            <person name="Zhang L."/>
            <person name="Zhang J."/>
            <person name="Zhu Y."/>
            <person name="Muzny D.M."/>
            <person name="Weinstock G."/>
            <person name="Gibbs R.A."/>
        </authorList>
    </citation>
    <scope>NUCLEOTIDE SEQUENCE [LARGE SCALE GENOMIC DNA]</scope>
    <source>
        <strain evidence="17">LSR1</strain>
    </source>
</reference>
<feature type="domain" description="Renin receptor N-terminal" evidence="15">
    <location>
        <begin position="22"/>
        <end position="254"/>
    </location>
</feature>
<evidence type="ECO:0000259" key="14">
    <source>
        <dbReference type="Pfam" id="PF07850"/>
    </source>
</evidence>
<keyword evidence="10 12" id="KW-0472">Membrane</keyword>
<evidence type="ECO:0000256" key="12">
    <source>
        <dbReference type="SAM" id="Phobius"/>
    </source>
</evidence>
<evidence type="ECO:0000256" key="13">
    <source>
        <dbReference type="SAM" id="SignalP"/>
    </source>
</evidence>
<feature type="domain" description="Renin receptor-like C-terminal transmembrane spanning segment" evidence="14">
    <location>
        <begin position="259"/>
        <end position="330"/>
    </location>
</feature>
<evidence type="ECO:0000256" key="9">
    <source>
        <dbReference type="ARBA" id="ARBA00022989"/>
    </source>
</evidence>
<accession>A0A8R2AC41</accession>
<evidence type="ECO:0000256" key="7">
    <source>
        <dbReference type="ARBA" id="ARBA00022729"/>
    </source>
</evidence>
<dbReference type="KEGG" id="api:100167123"/>
<evidence type="ECO:0000256" key="3">
    <source>
        <dbReference type="ARBA" id="ARBA00004373"/>
    </source>
</evidence>
<evidence type="ECO:0000256" key="2">
    <source>
        <dbReference type="ARBA" id="ARBA00004251"/>
    </source>
</evidence>
<evidence type="ECO:0000313" key="17">
    <source>
        <dbReference type="Proteomes" id="UP000007819"/>
    </source>
</evidence>
<dbReference type="CTD" id="10159"/>
<keyword evidence="5" id="KW-0165">Cleavage on pair of basic residues</keyword>
<dbReference type="InterPro" id="IPR012493">
    <property type="entry name" value="Renin_rcpt"/>
</dbReference>
<dbReference type="OMA" id="SKMISHT"/>
<dbReference type="GO" id="GO:0038023">
    <property type="term" value="F:signaling receptor activity"/>
    <property type="evidence" value="ECO:0007669"/>
    <property type="project" value="InterPro"/>
</dbReference>
<evidence type="ECO:0000256" key="6">
    <source>
        <dbReference type="ARBA" id="ARBA00022692"/>
    </source>
</evidence>
<evidence type="ECO:0000259" key="15">
    <source>
        <dbReference type="Pfam" id="PF25294"/>
    </source>
</evidence>
<evidence type="ECO:0000256" key="1">
    <source>
        <dbReference type="ARBA" id="ARBA00004115"/>
    </source>
</evidence>
<protein>
    <recommendedName>
        <fullName evidence="18">Renin receptor</fullName>
    </recommendedName>
</protein>
<dbReference type="PANTHER" id="PTHR13351:SF1">
    <property type="entry name" value="RENIN RECEPTOR"/>
    <property type="match status" value="1"/>
</dbReference>
<evidence type="ECO:0008006" key="18">
    <source>
        <dbReference type="Google" id="ProtNLM"/>
    </source>
</evidence>
<keyword evidence="6 12" id="KW-0812">Transmembrane</keyword>
<dbReference type="InterPro" id="IPR057318">
    <property type="entry name" value="RENR_N"/>
</dbReference>
<feature type="chain" id="PRO_5035884214" description="Renin receptor" evidence="13">
    <location>
        <begin position="21"/>
        <end position="332"/>
    </location>
</feature>
<dbReference type="InterPro" id="IPR056780">
    <property type="entry name" value="Renin_r_C"/>
</dbReference>
<feature type="signal peptide" evidence="13">
    <location>
        <begin position="1"/>
        <end position="20"/>
    </location>
</feature>
<dbReference type="GO" id="GO:0031982">
    <property type="term" value="C:vesicle"/>
    <property type="evidence" value="ECO:0007669"/>
    <property type="project" value="UniProtKB-SubCell"/>
</dbReference>
<evidence type="ECO:0000256" key="11">
    <source>
        <dbReference type="ARBA" id="ARBA00023170"/>
    </source>
</evidence>
<dbReference type="Pfam" id="PF07850">
    <property type="entry name" value="Renin_r"/>
    <property type="match status" value="1"/>
</dbReference>
<dbReference type="AlphaFoldDB" id="A0A8R2AC41"/>
<dbReference type="Proteomes" id="UP000007819">
    <property type="component" value="Chromosome A2"/>
</dbReference>
<dbReference type="GeneID" id="100167123"/>
<keyword evidence="8" id="KW-0256">Endoplasmic reticulum</keyword>
<keyword evidence="9 12" id="KW-1133">Transmembrane helix</keyword>
<name>A0A8R2AC41_ACYPI</name>
<dbReference type="GO" id="GO:0005789">
    <property type="term" value="C:endoplasmic reticulum membrane"/>
    <property type="evidence" value="ECO:0007669"/>
    <property type="project" value="UniProtKB-SubCell"/>
</dbReference>